<dbReference type="PANTHER" id="PTHR10811">
    <property type="entry name" value="FRINGE-RELATED"/>
    <property type="match status" value="1"/>
</dbReference>
<sequence length="75" mass="7859">MVAVLGKYDWREMVYVGAPSKSHSANNYFSHGMALGGGGVALSFPLAAALAGRSTCALRGPCQSVYDSESKFGWA</sequence>
<organism evidence="2">
    <name type="scientific">Hordeum vulgare</name>
    <name type="common">Barley</name>
    <dbReference type="NCBI Taxonomy" id="4513"/>
    <lineage>
        <taxon>Eukaryota</taxon>
        <taxon>Viridiplantae</taxon>
        <taxon>Streptophyta</taxon>
        <taxon>Embryophyta</taxon>
        <taxon>Tracheophyta</taxon>
        <taxon>Spermatophyta</taxon>
        <taxon>Magnoliopsida</taxon>
        <taxon>Liliopsida</taxon>
        <taxon>Poales</taxon>
        <taxon>Poaceae</taxon>
        <taxon>BOP clade</taxon>
        <taxon>Pooideae</taxon>
        <taxon>Triticodae</taxon>
        <taxon>Triticeae</taxon>
        <taxon>Hordeinae</taxon>
        <taxon>Hordeum</taxon>
    </lineage>
</organism>
<protein>
    <submittedName>
        <fullName evidence="2">Uncharacterized protein</fullName>
    </submittedName>
</protein>
<dbReference type="EMBL" id="MK569504">
    <property type="protein sequence ID" value="QEQ56109.1"/>
    <property type="molecule type" value="Genomic_DNA"/>
</dbReference>
<reference evidence="2" key="1">
    <citation type="submission" date="2019-02" db="EMBL/GenBank/DDBJ databases">
        <title>Orthologous barley receptor kinases determine host specificity to fungal rust pathogens.</title>
        <authorList>
            <person name="Wang Y."/>
            <person name="Niks R."/>
            <person name="Krattinger S."/>
        </authorList>
    </citation>
    <scope>NUCLEOTIDE SEQUENCE</scope>
</reference>
<evidence type="ECO:0000313" key="2">
    <source>
        <dbReference type="EMBL" id="QEQ56109.1"/>
    </source>
</evidence>
<evidence type="ECO:0000256" key="1">
    <source>
        <dbReference type="SAM" id="Phobius"/>
    </source>
</evidence>
<dbReference type="Gene3D" id="3.90.550.50">
    <property type="match status" value="1"/>
</dbReference>
<feature type="transmembrane region" description="Helical" evidence="1">
    <location>
        <begin position="28"/>
        <end position="51"/>
    </location>
</feature>
<accession>A0A5J6CYH9</accession>
<proteinExistence type="predicted"/>
<keyword evidence="1" id="KW-0812">Transmembrane</keyword>
<keyword evidence="1" id="KW-0472">Membrane</keyword>
<dbReference type="InterPro" id="IPR006740">
    <property type="entry name" value="DUF604"/>
</dbReference>
<name>A0A5J6CYH9_HORVU</name>
<dbReference type="AlphaFoldDB" id="A0A5J6CYH9"/>
<keyword evidence="1" id="KW-1133">Transmembrane helix</keyword>
<dbReference type="Pfam" id="PF04646">
    <property type="entry name" value="DUF604"/>
    <property type="match status" value="1"/>
</dbReference>